<feature type="transmembrane region" description="Helical" evidence="8">
    <location>
        <begin position="741"/>
        <end position="761"/>
    </location>
</feature>
<feature type="transmembrane region" description="Helical" evidence="8">
    <location>
        <begin position="768"/>
        <end position="790"/>
    </location>
</feature>
<evidence type="ECO:0000256" key="4">
    <source>
        <dbReference type="ARBA" id="ARBA00022692"/>
    </source>
</evidence>
<evidence type="ECO:0000313" key="10">
    <source>
        <dbReference type="EMBL" id="CRK25825.1"/>
    </source>
</evidence>
<protein>
    <recommendedName>
        <fullName evidence="9">Cas1p 10 TM acyl transferase domain-containing protein</fullName>
    </recommendedName>
</protein>
<feature type="transmembrane region" description="Helical" evidence="8">
    <location>
        <begin position="609"/>
        <end position="633"/>
    </location>
</feature>
<gene>
    <name evidence="10" type="ORF">BN1723_013711</name>
</gene>
<dbReference type="Pfam" id="PF07779">
    <property type="entry name" value="Cas1_AcylT"/>
    <property type="match status" value="1"/>
</dbReference>
<dbReference type="AlphaFoldDB" id="A0A0G4LW82"/>
<keyword evidence="3" id="KW-0808">Transferase</keyword>
<dbReference type="Proteomes" id="UP000045706">
    <property type="component" value="Unassembled WGS sequence"/>
</dbReference>
<dbReference type="InterPro" id="IPR012419">
    <property type="entry name" value="Cas1_AcylTrans_dom"/>
</dbReference>
<comment type="similarity">
    <text evidence="2">Belongs to the PC-esterase family. CASD1 subfamily.</text>
</comment>
<keyword evidence="7" id="KW-0325">Glycoprotein</keyword>
<proteinExistence type="inferred from homology"/>
<accession>A0A0G4LW82</accession>
<dbReference type="EMBL" id="CVQI01018557">
    <property type="protein sequence ID" value="CRK25825.1"/>
    <property type="molecule type" value="Genomic_DNA"/>
</dbReference>
<dbReference type="GO" id="GO:0005975">
    <property type="term" value="P:carbohydrate metabolic process"/>
    <property type="evidence" value="ECO:0007669"/>
    <property type="project" value="UniProtKB-ARBA"/>
</dbReference>
<comment type="subcellular location">
    <subcellularLocation>
        <location evidence="1">Membrane</location>
        <topology evidence="1">Multi-pass membrane protein</topology>
    </subcellularLocation>
</comment>
<keyword evidence="6 8" id="KW-0472">Membrane</keyword>
<evidence type="ECO:0000256" key="1">
    <source>
        <dbReference type="ARBA" id="ARBA00004141"/>
    </source>
</evidence>
<organism evidence="10 11">
    <name type="scientific">Verticillium longisporum</name>
    <name type="common">Verticillium dahliae var. longisporum</name>
    <dbReference type="NCBI Taxonomy" id="100787"/>
    <lineage>
        <taxon>Eukaryota</taxon>
        <taxon>Fungi</taxon>
        <taxon>Dikarya</taxon>
        <taxon>Ascomycota</taxon>
        <taxon>Pezizomycotina</taxon>
        <taxon>Sordariomycetes</taxon>
        <taxon>Hypocreomycetidae</taxon>
        <taxon>Glomerellales</taxon>
        <taxon>Plectosphaerellaceae</taxon>
        <taxon>Verticillium</taxon>
    </lineage>
</organism>
<dbReference type="GO" id="GO:0016020">
    <property type="term" value="C:membrane"/>
    <property type="evidence" value="ECO:0007669"/>
    <property type="project" value="UniProtKB-SubCell"/>
</dbReference>
<dbReference type="GO" id="GO:0005794">
    <property type="term" value="C:Golgi apparatus"/>
    <property type="evidence" value="ECO:0007669"/>
    <property type="project" value="UniProtKB-ARBA"/>
</dbReference>
<dbReference type="GO" id="GO:0016740">
    <property type="term" value="F:transferase activity"/>
    <property type="evidence" value="ECO:0007669"/>
    <property type="project" value="UniProtKB-KW"/>
</dbReference>
<evidence type="ECO:0000259" key="9">
    <source>
        <dbReference type="Pfam" id="PF07779"/>
    </source>
</evidence>
<evidence type="ECO:0000256" key="8">
    <source>
        <dbReference type="SAM" id="Phobius"/>
    </source>
</evidence>
<feature type="transmembrane region" description="Helical" evidence="8">
    <location>
        <begin position="536"/>
        <end position="557"/>
    </location>
</feature>
<feature type="transmembrane region" description="Helical" evidence="8">
    <location>
        <begin position="472"/>
        <end position="494"/>
    </location>
</feature>
<keyword evidence="5 8" id="KW-1133">Transmembrane helix</keyword>
<feature type="transmembrane region" description="Helical" evidence="8">
    <location>
        <begin position="697"/>
        <end position="715"/>
    </location>
</feature>
<name>A0A0G4LW82_VERLO</name>
<evidence type="ECO:0000313" key="11">
    <source>
        <dbReference type="Proteomes" id="UP000045706"/>
    </source>
</evidence>
<feature type="transmembrane region" description="Helical" evidence="8">
    <location>
        <begin position="645"/>
        <end position="663"/>
    </location>
</feature>
<feature type="domain" description="Cas1p 10 TM acyl transferase" evidence="9">
    <location>
        <begin position="458"/>
        <end position="909"/>
    </location>
</feature>
<dbReference type="PANTHER" id="PTHR13533">
    <property type="entry name" value="N-ACETYLNEURAMINATE 9-O-ACETYLTRANSFERASE"/>
    <property type="match status" value="1"/>
</dbReference>
<evidence type="ECO:0000256" key="3">
    <source>
        <dbReference type="ARBA" id="ARBA00022679"/>
    </source>
</evidence>
<evidence type="ECO:0000256" key="5">
    <source>
        <dbReference type="ARBA" id="ARBA00022989"/>
    </source>
</evidence>
<feature type="transmembrane region" description="Helical" evidence="8">
    <location>
        <begin position="669"/>
        <end position="690"/>
    </location>
</feature>
<sequence length="970" mass="109996">MASNSSWPRVATVLFPAIFLVTIFLNSIFSVDPYRCGALIGDGQWIDPLDANGTRRPFNTWQPDGCMMRKYTSDDIHRCMEGRHMVFSGDSTTRQVFWGMARLLDRDLANKTRRESATHAAYDMEFGGIRMRQIWNPFMDLDKDGVELKKELELYRHERENPVPVSEQKAAALTMIGFGSWWALRYFEEESLQQFSSAIDNVTAILRQQDYPKFGQRPMIPGDGIGNEVFIAPIAPPYYDDLPSKRKGPKGLHVGEVESMDEYLDSVRDERSLNLLWAFPALSRTEPAAMVDRHETGFHAAALAMIGFGSWWALRYFEEESLKQFSSAIDNVTAILRQQDYPKFGQRPMIPGDGIGNEVFIAPIAPPYYDDLPSKRKGPKGLHVGEVESMDEYLDSVRDERSLNLLWAFPALSRTEPAAMVDRHETGFHVIDSVAETKATILLNARCNAKLDAMDGYPHNRTCCTNYGGPSLVQLMFLFFGTCYVIACVVYETYGILKARVGRRAPFDMETGLFVTALLACYHADRTQFLAKASKMFVYDEFTVMTAICVLVFLFTIRRSRAASQPDTIAPQKTPEANILLPRDQTEEWKGWMQAAILVYHWTGASKDLGIYIFIRLLVASYLFQTGYGHTVFFLKKKDFGFKRIAATMLRLNLLSCALPYVMGTDYMFYYFAPLVSFWFMVVYSTLAIGRQHNDNLGALLGKISISAFITYVVMMKSPVPEWSFTVLRLLCNIKWDLHEWTFRVGLDAFIVFVGMLTAIAHVRYPNACAWALGSYVGAVVGLVAMYGYYHACGEYFPTKEIYNSWHPYISWIPILSFIAVRNMPGPAQLFTSSAAAWLGRCSLETFTLQFHLFLAADTKGVLRLGMFSGDSTLFNDRWRDLVFIVPIFLWVSSRLAEATGALVKLVTDGTVGQKAENESEKLWSVNSKFDELILARVRPLMPAMHTWANDLRVRVAMMFGVMWVLNLLS</sequence>
<evidence type="ECO:0000256" key="6">
    <source>
        <dbReference type="ARBA" id="ARBA00023136"/>
    </source>
</evidence>
<dbReference type="PANTHER" id="PTHR13533:SF1">
    <property type="entry name" value="N-ACETYLNEURAMINATE 9-O-ACETYLTRANSFERASE"/>
    <property type="match status" value="1"/>
</dbReference>
<evidence type="ECO:0000256" key="2">
    <source>
        <dbReference type="ARBA" id="ARBA00010666"/>
    </source>
</evidence>
<reference evidence="11" key="1">
    <citation type="submission" date="2015-05" db="EMBL/GenBank/DDBJ databases">
        <authorList>
            <person name="Fogelqvist Johan"/>
        </authorList>
    </citation>
    <scope>NUCLEOTIDE SEQUENCE [LARGE SCALE GENOMIC DNA]</scope>
</reference>
<keyword evidence="4 8" id="KW-0812">Transmembrane</keyword>
<evidence type="ECO:0000256" key="7">
    <source>
        <dbReference type="ARBA" id="ARBA00023180"/>
    </source>
</evidence>